<protein>
    <recommendedName>
        <fullName evidence="2">Replication protein A 70 kDa DNA-binding subunit B/D first OB fold domain-containing protein</fullName>
    </recommendedName>
</protein>
<comment type="caution">
    <text evidence="3">The sequence shown here is derived from an EMBL/GenBank/DDBJ whole genome shotgun (WGS) entry which is preliminary data.</text>
</comment>
<evidence type="ECO:0000313" key="3">
    <source>
        <dbReference type="EMBL" id="CAD6211155.1"/>
    </source>
</evidence>
<dbReference type="InterPro" id="IPR003871">
    <property type="entry name" value="RFA1B/D_OB_1st"/>
</dbReference>
<feature type="domain" description="Replication protein A 70 kDa DNA-binding subunit B/D first OB fold" evidence="2">
    <location>
        <begin position="20"/>
        <end position="123"/>
    </location>
</feature>
<gene>
    <name evidence="3" type="ORF">NCGR_LOCUS7162</name>
</gene>
<evidence type="ECO:0000256" key="1">
    <source>
        <dbReference type="SAM" id="MobiDB-lite"/>
    </source>
</evidence>
<dbReference type="Pfam" id="PF02721">
    <property type="entry name" value="DUF223"/>
    <property type="match status" value="1"/>
</dbReference>
<dbReference type="PANTHER" id="PTHR47165">
    <property type="entry name" value="OS03G0429900 PROTEIN"/>
    <property type="match status" value="1"/>
</dbReference>
<dbReference type="PANTHER" id="PTHR47165:SF3">
    <property type="entry name" value="RETROTRANSPOSON-LIKE PROTEIN"/>
    <property type="match status" value="1"/>
</dbReference>
<dbReference type="InterPro" id="IPR012340">
    <property type="entry name" value="NA-bd_OB-fold"/>
</dbReference>
<feature type="compositionally biased region" description="Low complexity" evidence="1">
    <location>
        <begin position="434"/>
        <end position="447"/>
    </location>
</feature>
<name>A0A811MV35_9POAL</name>
<dbReference type="SUPFAM" id="SSF50249">
    <property type="entry name" value="Nucleic acid-binding proteins"/>
    <property type="match status" value="3"/>
</dbReference>
<evidence type="ECO:0000313" key="4">
    <source>
        <dbReference type="Proteomes" id="UP000604825"/>
    </source>
</evidence>
<organism evidence="3 4">
    <name type="scientific">Miscanthus lutarioriparius</name>
    <dbReference type="NCBI Taxonomy" id="422564"/>
    <lineage>
        <taxon>Eukaryota</taxon>
        <taxon>Viridiplantae</taxon>
        <taxon>Streptophyta</taxon>
        <taxon>Embryophyta</taxon>
        <taxon>Tracheophyta</taxon>
        <taxon>Spermatophyta</taxon>
        <taxon>Magnoliopsida</taxon>
        <taxon>Liliopsida</taxon>
        <taxon>Poales</taxon>
        <taxon>Poaceae</taxon>
        <taxon>PACMAD clade</taxon>
        <taxon>Panicoideae</taxon>
        <taxon>Andropogonodae</taxon>
        <taxon>Andropogoneae</taxon>
        <taxon>Saccharinae</taxon>
        <taxon>Miscanthus</taxon>
    </lineage>
</organism>
<dbReference type="OrthoDB" id="719621at2759"/>
<sequence>MATHRNSCSSIYMIQRTMAFSMLPTLRPNDWRAVICVRVCRKWEYRGGTDDGLVQHVDLVLLDEQGNSLYGEIPRPEVHAKSPLIDEGGIYVIDRFRVSNAKAAYRPVDTPYMVEFTLHTTVSVARSGMPDFPKYAYKITPIDGLAAHSGDTKNFHDTIGTLVEVSDIHTVHLPNKPAPTLSRHIVLRDLIYSEIKITLWGQRATAFSIEGVYDSNEAKPIVVLFVGGLVKSIQDGTGYRCIPCSNTSFKFKHKVCFIALDGTDEAEMVCFGDIARHMIGKPVQQLLRTSTSANAYPPDITKLVSLRFTFVVTMTRQSYYRAQKTYNVASLVTAHGHPVAVPANAARGNAGNKDHGHLGAAESGDSLGTSDGADTHQLLSAGTPDGTLSSPVPLNTPPPKLDGLETPVSKKHSRSGPSKSSNHPSSRRRLFKEGTGADIADPDGAGARRTNSLPLMQSHLNKYGKDEIITHAISCVPSYSAASDKT</sequence>
<feature type="region of interest" description="Disordered" evidence="1">
    <location>
        <begin position="343"/>
        <end position="452"/>
    </location>
</feature>
<feature type="compositionally biased region" description="Low complexity" evidence="1">
    <location>
        <begin position="415"/>
        <end position="424"/>
    </location>
</feature>
<proteinExistence type="predicted"/>
<dbReference type="CDD" id="cd04480">
    <property type="entry name" value="RPA1_DBD_A_like"/>
    <property type="match status" value="1"/>
</dbReference>
<dbReference type="EMBL" id="CAJGYO010000002">
    <property type="protein sequence ID" value="CAD6211155.1"/>
    <property type="molecule type" value="Genomic_DNA"/>
</dbReference>
<keyword evidence="4" id="KW-1185">Reference proteome</keyword>
<evidence type="ECO:0000259" key="2">
    <source>
        <dbReference type="Pfam" id="PF02721"/>
    </source>
</evidence>
<dbReference type="Gene3D" id="2.40.50.140">
    <property type="entry name" value="Nucleic acid-binding proteins"/>
    <property type="match status" value="2"/>
</dbReference>
<dbReference type="AlphaFoldDB" id="A0A811MV35"/>
<reference evidence="3" key="1">
    <citation type="submission" date="2020-10" db="EMBL/GenBank/DDBJ databases">
        <authorList>
            <person name="Han B."/>
            <person name="Lu T."/>
            <person name="Zhao Q."/>
            <person name="Huang X."/>
            <person name="Zhao Y."/>
        </authorList>
    </citation>
    <scope>NUCLEOTIDE SEQUENCE</scope>
</reference>
<accession>A0A811MV35</accession>
<dbReference type="CDD" id="cd04481">
    <property type="entry name" value="RPA1_DBD_B_like"/>
    <property type="match status" value="1"/>
</dbReference>
<dbReference type="Proteomes" id="UP000604825">
    <property type="component" value="Unassembled WGS sequence"/>
</dbReference>